<comment type="caution">
    <text evidence="2">The sequence shown here is derived from an EMBL/GenBank/DDBJ whole genome shotgun (WGS) entry which is preliminary data.</text>
</comment>
<proteinExistence type="predicted"/>
<gene>
    <name evidence="2" type="ORF">DPMN_154990</name>
</gene>
<organism evidence="2 3">
    <name type="scientific">Dreissena polymorpha</name>
    <name type="common">Zebra mussel</name>
    <name type="synonym">Mytilus polymorpha</name>
    <dbReference type="NCBI Taxonomy" id="45954"/>
    <lineage>
        <taxon>Eukaryota</taxon>
        <taxon>Metazoa</taxon>
        <taxon>Spiralia</taxon>
        <taxon>Lophotrochozoa</taxon>
        <taxon>Mollusca</taxon>
        <taxon>Bivalvia</taxon>
        <taxon>Autobranchia</taxon>
        <taxon>Heteroconchia</taxon>
        <taxon>Euheterodonta</taxon>
        <taxon>Imparidentia</taxon>
        <taxon>Neoheterodontei</taxon>
        <taxon>Myida</taxon>
        <taxon>Dreissenoidea</taxon>
        <taxon>Dreissenidae</taxon>
        <taxon>Dreissena</taxon>
    </lineage>
</organism>
<name>A0A9D4FN37_DREPO</name>
<evidence type="ECO:0000256" key="1">
    <source>
        <dbReference type="SAM" id="MobiDB-lite"/>
    </source>
</evidence>
<keyword evidence="3" id="KW-1185">Reference proteome</keyword>
<reference evidence="2" key="1">
    <citation type="journal article" date="2019" name="bioRxiv">
        <title>The Genome of the Zebra Mussel, Dreissena polymorpha: A Resource for Invasive Species Research.</title>
        <authorList>
            <person name="McCartney M.A."/>
            <person name="Auch B."/>
            <person name="Kono T."/>
            <person name="Mallez S."/>
            <person name="Zhang Y."/>
            <person name="Obille A."/>
            <person name="Becker A."/>
            <person name="Abrahante J.E."/>
            <person name="Garbe J."/>
            <person name="Badalamenti J.P."/>
            <person name="Herman A."/>
            <person name="Mangelson H."/>
            <person name="Liachko I."/>
            <person name="Sullivan S."/>
            <person name="Sone E.D."/>
            <person name="Koren S."/>
            <person name="Silverstein K.A.T."/>
            <person name="Beckman K.B."/>
            <person name="Gohl D.M."/>
        </authorList>
    </citation>
    <scope>NUCLEOTIDE SEQUENCE</scope>
    <source>
        <strain evidence="2">Duluth1</strain>
        <tissue evidence="2">Whole animal</tissue>
    </source>
</reference>
<evidence type="ECO:0000313" key="3">
    <source>
        <dbReference type="Proteomes" id="UP000828390"/>
    </source>
</evidence>
<feature type="compositionally biased region" description="Acidic residues" evidence="1">
    <location>
        <begin position="47"/>
        <end position="64"/>
    </location>
</feature>
<protein>
    <submittedName>
        <fullName evidence="2">Uncharacterized protein</fullName>
    </submittedName>
</protein>
<evidence type="ECO:0000313" key="2">
    <source>
        <dbReference type="EMBL" id="KAH3801342.1"/>
    </source>
</evidence>
<dbReference type="Proteomes" id="UP000828390">
    <property type="component" value="Unassembled WGS sequence"/>
</dbReference>
<feature type="region of interest" description="Disordered" evidence="1">
    <location>
        <begin position="1"/>
        <end position="29"/>
    </location>
</feature>
<accession>A0A9D4FN37</accession>
<feature type="region of interest" description="Disordered" evidence="1">
    <location>
        <begin position="41"/>
        <end position="64"/>
    </location>
</feature>
<dbReference type="AlphaFoldDB" id="A0A9D4FN37"/>
<sequence length="64" mass="6775">MDMGTAVCSSKSCPVSEPLSPAMSTASPSKTAIEVDMKVDAEKSESWEEAEDALGWDEATELHA</sequence>
<dbReference type="EMBL" id="JAIWYP010000007">
    <property type="protein sequence ID" value="KAH3801342.1"/>
    <property type="molecule type" value="Genomic_DNA"/>
</dbReference>
<reference evidence="2" key="2">
    <citation type="submission" date="2020-11" db="EMBL/GenBank/DDBJ databases">
        <authorList>
            <person name="McCartney M.A."/>
            <person name="Auch B."/>
            <person name="Kono T."/>
            <person name="Mallez S."/>
            <person name="Becker A."/>
            <person name="Gohl D.M."/>
            <person name="Silverstein K.A.T."/>
            <person name="Koren S."/>
            <person name="Bechman K.B."/>
            <person name="Herman A."/>
            <person name="Abrahante J.E."/>
            <person name="Garbe J."/>
        </authorList>
    </citation>
    <scope>NUCLEOTIDE SEQUENCE</scope>
    <source>
        <strain evidence="2">Duluth1</strain>
        <tissue evidence="2">Whole animal</tissue>
    </source>
</reference>